<dbReference type="RefSeq" id="XP_014664577.1">
    <property type="nucleotide sequence ID" value="XM_014809091.1"/>
</dbReference>
<evidence type="ECO:0000313" key="2">
    <source>
        <dbReference type="Proteomes" id="UP000695022"/>
    </source>
</evidence>
<reference evidence="3" key="1">
    <citation type="submission" date="2025-08" db="UniProtKB">
        <authorList>
            <consortium name="RefSeq"/>
        </authorList>
    </citation>
    <scope>IDENTIFICATION</scope>
</reference>
<sequence length="412" mass="45972">MWKIITSLSRGFRQGWQPSGSALWQSPQAQQPLTSTGEGSLNPNTVASTTTCKGHDRHLARLGDDSHTHRESSGAKGNKQNSFQQDNWQSAFQLHQRLYGALRWGAAFVLCMQLWRPLHIHRPCDKEKKKPCIFKTLVAFTQPQGIRRAILPQNSRSTQKHNQNYSTADEPRGNSSVLQKTNTAGKKEGDDHFKAVKLKLAHGTNIVHNVIGLQLVQGSKFESAVKWFETASQDGYSKAQYNLGVCYEQGLGVKQDVKKAAEFYHQAAQRGHAMAQYNLGVLFLDEQFGRSEAEALELLKKAASGGVIQAQSYVGVQCLETHDYDTAFSLLKTATEHKDQEHRTTWACVTRMAGALRQICSSGSGTVLKRRRMMAILAATHSLGYFYEHGLGVTLYLFADGYIANWCYLYDA</sequence>
<accession>A0ABM1DXA6</accession>
<feature type="compositionally biased region" description="Basic and acidic residues" evidence="1">
    <location>
        <begin position="53"/>
        <end position="73"/>
    </location>
</feature>
<dbReference type="InterPro" id="IPR052748">
    <property type="entry name" value="ISR_Activator"/>
</dbReference>
<feature type="region of interest" description="Disordered" evidence="1">
    <location>
        <begin position="19"/>
        <end position="83"/>
    </location>
</feature>
<gene>
    <name evidence="3" type="primary">LOC106806919</name>
</gene>
<name>A0ABM1DXA6_PRICU</name>
<dbReference type="InterPro" id="IPR011990">
    <property type="entry name" value="TPR-like_helical_dom_sf"/>
</dbReference>
<organism evidence="2 3">
    <name type="scientific">Priapulus caudatus</name>
    <name type="common">Priapulid worm</name>
    <dbReference type="NCBI Taxonomy" id="37621"/>
    <lineage>
        <taxon>Eukaryota</taxon>
        <taxon>Metazoa</taxon>
        <taxon>Ecdysozoa</taxon>
        <taxon>Scalidophora</taxon>
        <taxon>Priapulida</taxon>
        <taxon>Priapulimorpha</taxon>
        <taxon>Priapulimorphida</taxon>
        <taxon>Priapulidae</taxon>
        <taxon>Priapulus</taxon>
    </lineage>
</organism>
<feature type="compositionally biased region" description="Polar residues" evidence="1">
    <location>
        <begin position="19"/>
        <end position="52"/>
    </location>
</feature>
<feature type="region of interest" description="Disordered" evidence="1">
    <location>
        <begin position="151"/>
        <end position="188"/>
    </location>
</feature>
<dbReference type="PANTHER" id="PTHR45011">
    <property type="entry name" value="DAP3-BINDING CELL DEATH ENHANCER 1"/>
    <property type="match status" value="1"/>
</dbReference>
<evidence type="ECO:0000256" key="1">
    <source>
        <dbReference type="SAM" id="MobiDB-lite"/>
    </source>
</evidence>
<proteinExistence type="predicted"/>
<dbReference type="GeneID" id="106806919"/>
<protein>
    <submittedName>
        <fullName evidence="3">Death ligand signal enhancer-like</fullName>
    </submittedName>
</protein>
<dbReference type="Pfam" id="PF08238">
    <property type="entry name" value="Sel1"/>
    <property type="match status" value="4"/>
</dbReference>
<keyword evidence="2" id="KW-1185">Reference proteome</keyword>
<evidence type="ECO:0000313" key="3">
    <source>
        <dbReference type="RefSeq" id="XP_014664577.1"/>
    </source>
</evidence>
<dbReference type="PANTHER" id="PTHR45011:SF1">
    <property type="entry name" value="DAP3-BINDING CELL DEATH ENHANCER 1"/>
    <property type="match status" value="1"/>
</dbReference>
<dbReference type="SUPFAM" id="SSF81901">
    <property type="entry name" value="HCP-like"/>
    <property type="match status" value="1"/>
</dbReference>
<dbReference type="InterPro" id="IPR006597">
    <property type="entry name" value="Sel1-like"/>
</dbReference>
<dbReference type="SMART" id="SM00671">
    <property type="entry name" value="SEL1"/>
    <property type="match status" value="3"/>
</dbReference>
<dbReference type="Proteomes" id="UP000695022">
    <property type="component" value="Unplaced"/>
</dbReference>
<feature type="compositionally biased region" description="Polar residues" evidence="1">
    <location>
        <begin position="152"/>
        <end position="184"/>
    </location>
</feature>
<dbReference type="Gene3D" id="1.25.40.10">
    <property type="entry name" value="Tetratricopeptide repeat domain"/>
    <property type="match status" value="1"/>
</dbReference>